<name>G0W848_NAUDC</name>
<dbReference type="InterPro" id="IPR040554">
    <property type="entry name" value="KPWE_PEX14_dom"/>
</dbReference>
<sequence>MSEELTLNELVEHITKNKPVPNIVHVDDIVLGEELTTISIMAPRAKPWETACTHSPKNIQPDDNNGGSTTLDAVTYNAEDFEDLTRYYDLESRYVASLQKETDAELPDRTKKRMRIKLNVGNFFLNNFKVHIMMYNSPVPSRTMYQVTIDH</sequence>
<dbReference type="STRING" id="1071378.G0W848"/>
<reference evidence="2 3" key="1">
    <citation type="journal article" date="2011" name="Proc. Natl. Acad. Sci. U.S.A.">
        <title>Evolutionary erosion of yeast sex chromosomes by mating-type switching accidents.</title>
        <authorList>
            <person name="Gordon J.L."/>
            <person name="Armisen D."/>
            <person name="Proux-Wera E."/>
            <person name="Oheigeartaigh S.S."/>
            <person name="Byrne K.P."/>
            <person name="Wolfe K.H."/>
        </authorList>
    </citation>
    <scope>NUCLEOTIDE SEQUENCE [LARGE SCALE GENOMIC DNA]</scope>
    <source>
        <strain evidence="3">ATCC 10597 / BCRC 20456 / CBS 421 / NBRC 0211 / NRRL Y-12639</strain>
    </source>
</reference>
<organism evidence="2 3">
    <name type="scientific">Naumovozyma dairenensis (strain ATCC 10597 / BCRC 20456 / CBS 421 / NBRC 0211 / NRRL Y-12639)</name>
    <name type="common">Saccharomyces dairenensis</name>
    <dbReference type="NCBI Taxonomy" id="1071378"/>
    <lineage>
        <taxon>Eukaryota</taxon>
        <taxon>Fungi</taxon>
        <taxon>Dikarya</taxon>
        <taxon>Ascomycota</taxon>
        <taxon>Saccharomycotina</taxon>
        <taxon>Saccharomycetes</taxon>
        <taxon>Saccharomycetales</taxon>
        <taxon>Saccharomycetaceae</taxon>
        <taxon>Naumovozyma</taxon>
    </lineage>
</organism>
<proteinExistence type="predicted"/>
<dbReference type="Pfam" id="PF17733">
    <property type="entry name" value="KPWE_dom"/>
    <property type="match status" value="1"/>
</dbReference>
<dbReference type="KEGG" id="ndi:NDAI_0C02990"/>
<accession>G0W848</accession>
<keyword evidence="3" id="KW-1185">Reference proteome</keyword>
<dbReference type="Proteomes" id="UP000000689">
    <property type="component" value="Chromosome 3"/>
</dbReference>
<gene>
    <name evidence="2" type="primary">NDAI0C02990</name>
    <name evidence="2" type="ordered locus">NDAI_0C02990</name>
</gene>
<dbReference type="EMBL" id="HE580269">
    <property type="protein sequence ID" value="CCD23959.1"/>
    <property type="molecule type" value="Genomic_DNA"/>
</dbReference>
<dbReference type="OMA" id="IMAPRAK"/>
<dbReference type="RefSeq" id="XP_003669202.1">
    <property type="nucleotide sequence ID" value="XM_003669154.1"/>
</dbReference>
<dbReference type="AlphaFoldDB" id="G0W848"/>
<evidence type="ECO:0000259" key="1">
    <source>
        <dbReference type="Pfam" id="PF17733"/>
    </source>
</evidence>
<dbReference type="HOGENOM" id="CLU_145567_1_0_1"/>
<protein>
    <recommendedName>
        <fullName evidence="1">Peroxisomal membrane protein PEX14-like KPWE domain-containing protein</fullName>
    </recommendedName>
</protein>
<dbReference type="OrthoDB" id="9936937at2759"/>
<evidence type="ECO:0000313" key="3">
    <source>
        <dbReference type="Proteomes" id="UP000000689"/>
    </source>
</evidence>
<dbReference type="GeneID" id="11496334"/>
<evidence type="ECO:0000313" key="2">
    <source>
        <dbReference type="EMBL" id="CCD23959.1"/>
    </source>
</evidence>
<dbReference type="eggNOG" id="ENOG502SBU0">
    <property type="taxonomic scope" value="Eukaryota"/>
</dbReference>
<feature type="domain" description="Peroxisomal membrane protein PEX14-like KPWE" evidence="1">
    <location>
        <begin position="3"/>
        <end position="50"/>
    </location>
</feature>